<protein>
    <submittedName>
        <fullName evidence="1">Uncharacterized protein</fullName>
    </submittedName>
</protein>
<reference evidence="1 2" key="1">
    <citation type="journal article" date="2018" name="Mol. Biol. Evol.">
        <title>Broad Genomic Sampling Reveals a Smut Pathogenic Ancestry of the Fungal Clade Ustilaginomycotina.</title>
        <authorList>
            <person name="Kijpornyongpan T."/>
            <person name="Mondo S.J."/>
            <person name="Barry K."/>
            <person name="Sandor L."/>
            <person name="Lee J."/>
            <person name="Lipzen A."/>
            <person name="Pangilinan J."/>
            <person name="LaButti K."/>
            <person name="Hainaut M."/>
            <person name="Henrissat B."/>
            <person name="Grigoriev I.V."/>
            <person name="Spatafora J.W."/>
            <person name="Aime M.C."/>
        </authorList>
    </citation>
    <scope>NUCLEOTIDE SEQUENCE [LARGE SCALE GENOMIC DNA]</scope>
    <source>
        <strain evidence="1 2">SA 807</strain>
    </source>
</reference>
<gene>
    <name evidence="1" type="ORF">IE53DRAFT_362696</name>
</gene>
<proteinExistence type="predicted"/>
<organism evidence="1 2">
    <name type="scientific">Violaceomyces palustris</name>
    <dbReference type="NCBI Taxonomy" id="1673888"/>
    <lineage>
        <taxon>Eukaryota</taxon>
        <taxon>Fungi</taxon>
        <taxon>Dikarya</taxon>
        <taxon>Basidiomycota</taxon>
        <taxon>Ustilaginomycotina</taxon>
        <taxon>Ustilaginomycetes</taxon>
        <taxon>Violaceomycetales</taxon>
        <taxon>Violaceomycetaceae</taxon>
        <taxon>Violaceomyces</taxon>
    </lineage>
</organism>
<keyword evidence="2" id="KW-1185">Reference proteome</keyword>
<evidence type="ECO:0000313" key="1">
    <source>
        <dbReference type="EMBL" id="PWN50028.1"/>
    </source>
</evidence>
<name>A0ACD0NW03_9BASI</name>
<evidence type="ECO:0000313" key="2">
    <source>
        <dbReference type="Proteomes" id="UP000245626"/>
    </source>
</evidence>
<accession>A0ACD0NW03</accession>
<dbReference type="Proteomes" id="UP000245626">
    <property type="component" value="Unassembled WGS sequence"/>
</dbReference>
<dbReference type="EMBL" id="KZ819978">
    <property type="protein sequence ID" value="PWN50028.1"/>
    <property type="molecule type" value="Genomic_DNA"/>
</dbReference>
<sequence length="451" mass="49810">MSSALTDLCSPASKKHPTILNETPPSSPRTFKFPDGEKISIAISHLAPISSNSTASNALSGGDKQAPTHKVSISSFAKEGEVTGNDFEFLVTPPLAPFPSPASEPNDNTFAARSKRCGIVHHQSGSSSGIDGQLLAWKVAQVFLTLWPSQEYFTFHSTSDDHALISQLVRSGLALPHPAEGENQSPSSTATALVSRAAFWQGKGFFEKTGKPIWILPKAQAYDLPPPTDSSLQPTSLSELKLLRPQKPSVSSGPIYSRYVEELGQTLSYRIVSSSNEEDVDTITRWHATERVNEGWRQRLDKEEQRKTLIATEKDASAIGLIGEWDGEPWGYVEIYFAKESNIAPFYNSGLHDRGFHALVGEEKFRGPHRVRSWMGSLIHLMFLLDPNTELVLSEPRASNTKMVNYECMCGGHVEKLIDFSHKRAALVMFPRERFFQLCPLGPLPQHVANK</sequence>